<comment type="similarity">
    <text evidence="2">Belongs to the TrkH potassium transport family.</text>
</comment>
<feature type="binding site" evidence="12">
    <location>
        <position position="315"/>
    </location>
    <ligand>
        <name>K(+)</name>
        <dbReference type="ChEBI" id="CHEBI:29103"/>
    </ligand>
</feature>
<keyword evidence="3" id="KW-0813">Transport</keyword>
<evidence type="ECO:0000313" key="15">
    <source>
        <dbReference type="Proteomes" id="UP000004754"/>
    </source>
</evidence>
<name>E6MH21_9FIRM</name>
<feature type="transmembrane region" description="Helical" evidence="13">
    <location>
        <begin position="37"/>
        <end position="55"/>
    </location>
</feature>
<keyword evidence="10" id="KW-0406">Ion transport</keyword>
<dbReference type="Pfam" id="PF02386">
    <property type="entry name" value="TrkH"/>
    <property type="match status" value="1"/>
</dbReference>
<evidence type="ECO:0000256" key="12">
    <source>
        <dbReference type="PIRSR" id="PIRSR006247-1"/>
    </source>
</evidence>
<feature type="transmembrane region" description="Helical" evidence="13">
    <location>
        <begin position="462"/>
        <end position="480"/>
    </location>
</feature>
<keyword evidence="15" id="KW-1185">Reference proteome</keyword>
<dbReference type="RefSeq" id="WP_006598728.1">
    <property type="nucleotide sequence ID" value="NZ_GL622359.1"/>
</dbReference>
<evidence type="ECO:0000256" key="7">
    <source>
        <dbReference type="ARBA" id="ARBA00022692"/>
    </source>
</evidence>
<evidence type="ECO:0000256" key="2">
    <source>
        <dbReference type="ARBA" id="ARBA00009137"/>
    </source>
</evidence>
<reference evidence="14 15" key="1">
    <citation type="submission" date="2010-12" db="EMBL/GenBank/DDBJ databases">
        <authorList>
            <person name="Muzny D."/>
            <person name="Qin X."/>
            <person name="Deng J."/>
            <person name="Jiang H."/>
            <person name="Liu Y."/>
            <person name="Qu J."/>
            <person name="Song X.-Z."/>
            <person name="Zhang L."/>
            <person name="Thornton R."/>
            <person name="Coyle M."/>
            <person name="Francisco L."/>
            <person name="Jackson L."/>
            <person name="Javaid M."/>
            <person name="Korchina V."/>
            <person name="Kovar C."/>
            <person name="Mata R."/>
            <person name="Mathew T."/>
            <person name="Ngo R."/>
            <person name="Nguyen L."/>
            <person name="Nguyen N."/>
            <person name="Okwuonu G."/>
            <person name="Ongeri F."/>
            <person name="Pham C."/>
            <person name="Simmons D."/>
            <person name="Wilczek-Boney K."/>
            <person name="Hale W."/>
            <person name="Jakkamsetti A."/>
            <person name="Pham P."/>
            <person name="Ruth R."/>
            <person name="San Lucas F."/>
            <person name="Warren J."/>
            <person name="Zhang J."/>
            <person name="Zhao Z."/>
            <person name="Zhou C."/>
            <person name="Zhu D."/>
            <person name="Lee S."/>
            <person name="Bess C."/>
            <person name="Blankenburg K."/>
            <person name="Forbes L."/>
            <person name="Fu Q."/>
            <person name="Gubbala S."/>
            <person name="Hirani K."/>
            <person name="Jayaseelan J.C."/>
            <person name="Lara F."/>
            <person name="Munidasa M."/>
            <person name="Palculict T."/>
            <person name="Patil S."/>
            <person name="Pu L.-L."/>
            <person name="Saada N."/>
            <person name="Tang L."/>
            <person name="Weissenberger G."/>
            <person name="Zhu Y."/>
            <person name="Hemphill L."/>
            <person name="Shang Y."/>
            <person name="Youmans B."/>
            <person name="Ayvaz T."/>
            <person name="Ross M."/>
            <person name="Santibanez J."/>
            <person name="Aqrawi P."/>
            <person name="Gross S."/>
            <person name="Joshi V."/>
            <person name="Fowler G."/>
            <person name="Nazareth L."/>
            <person name="Reid J."/>
            <person name="Worley K."/>
            <person name="Petrosino J."/>
            <person name="Highlander S."/>
            <person name="Gibbs R."/>
        </authorList>
    </citation>
    <scope>NUCLEOTIDE SEQUENCE [LARGE SCALE GENOMIC DNA]</scope>
    <source>
        <strain evidence="14 15">ATCC 23263</strain>
    </source>
</reference>
<keyword evidence="7 13" id="KW-0812">Transmembrane</keyword>
<evidence type="ECO:0000313" key="14">
    <source>
        <dbReference type="EMBL" id="EFV01911.1"/>
    </source>
</evidence>
<feature type="transmembrane region" description="Helical" evidence="13">
    <location>
        <begin position="131"/>
        <end position="150"/>
    </location>
</feature>
<dbReference type="GO" id="GO:0046872">
    <property type="term" value="F:metal ion binding"/>
    <property type="evidence" value="ECO:0007669"/>
    <property type="project" value="UniProtKB-KW"/>
</dbReference>
<dbReference type="Proteomes" id="UP000004754">
    <property type="component" value="Unassembled WGS sequence"/>
</dbReference>
<dbReference type="HOGENOM" id="CLU_030708_0_2_9"/>
<dbReference type="OrthoDB" id="9810952at2"/>
<accession>E6MH21</accession>
<feature type="binding site" evidence="12">
    <location>
        <position position="316"/>
    </location>
    <ligand>
        <name>K(+)</name>
        <dbReference type="ChEBI" id="CHEBI:29103"/>
    </ligand>
</feature>
<feature type="binding site" evidence="12">
    <location>
        <position position="218"/>
    </location>
    <ligand>
        <name>K(+)</name>
        <dbReference type="ChEBI" id="CHEBI:29103"/>
    </ligand>
</feature>
<evidence type="ECO:0000256" key="6">
    <source>
        <dbReference type="ARBA" id="ARBA00022538"/>
    </source>
</evidence>
<feature type="binding site" evidence="12">
    <location>
        <position position="432"/>
    </location>
    <ligand>
        <name>K(+)</name>
        <dbReference type="ChEBI" id="CHEBI:29103"/>
    </ligand>
</feature>
<dbReference type="InterPro" id="IPR003445">
    <property type="entry name" value="Cat_transpt"/>
</dbReference>
<keyword evidence="5" id="KW-0997">Cell inner membrane</keyword>
<keyword evidence="6" id="KW-0633">Potassium transport</keyword>
<dbReference type="EMBL" id="AEQN01000016">
    <property type="protein sequence ID" value="EFV01911.1"/>
    <property type="molecule type" value="Genomic_DNA"/>
</dbReference>
<feature type="transmembrane region" description="Helical" evidence="13">
    <location>
        <begin position="236"/>
        <end position="258"/>
    </location>
</feature>
<proteinExistence type="inferred from homology"/>
<sequence>MNFPMIRYVLSAVLRVEGLLFALPLITAAVYREWAVAPVYLVLLVGCVAVGQLFSKKPKDMALYQKDGYVIVAFAWILLSLVGALPFVLTGEIRGYIDALFEITSGFTTTGSSILKHVEVLTHASLFWRSFSHWIGGMGVLVFILMLMPGEGGTHMNLMRAESPGPNVSKFVPHVRGTAAILYKLYIGITGVQIVLLLLFGMPLFDTLCITFGTAGTGGFGILSASCADYTAAQQWIVAIFMILFGMNFSFYYLIFYQRKVRPAFRMQEIRGYLAVIGAAIVFITAQLMRQTDFYRHFLDALRAATFQVGSIITTTGYSTANFDLWPAASKWILVLLMFIGACAGSTGGGIKVSRVIILLKTIKKELFTLTHPRAVRKTMFDGHVVPHEVLRAINVFLAAYLMIFCLSVFAISLDGFSLETNFTAVAATINNIGPGLAGVGPAKNFAAFSAFSKLVLTFDMLVGRLELFPVLMLFMPATWRKSWARDGKTQKYRQPWLPVFLCPDDAFIFPRR</sequence>
<gene>
    <name evidence="14" type="ORF">HMP0721_1305</name>
</gene>
<comment type="caution">
    <text evidence="14">The sequence shown here is derived from an EMBL/GenBank/DDBJ whole genome shotgun (WGS) entry which is preliminary data.</text>
</comment>
<dbReference type="eggNOG" id="COG0168">
    <property type="taxonomic scope" value="Bacteria"/>
</dbReference>
<evidence type="ECO:0000256" key="1">
    <source>
        <dbReference type="ARBA" id="ARBA00004429"/>
    </source>
</evidence>
<feature type="transmembrane region" description="Helical" evidence="13">
    <location>
        <begin position="12"/>
        <end position="31"/>
    </location>
</feature>
<keyword evidence="12" id="KW-0479">Metal-binding</keyword>
<dbReference type="STRING" id="887929.HMP0721_1305"/>
<dbReference type="GO" id="GO:0005886">
    <property type="term" value="C:plasma membrane"/>
    <property type="evidence" value="ECO:0007669"/>
    <property type="project" value="UniProtKB-SubCell"/>
</dbReference>
<feature type="transmembrane region" description="Helical" evidence="13">
    <location>
        <begin position="185"/>
        <end position="205"/>
    </location>
</feature>
<feature type="transmembrane region" description="Helical" evidence="13">
    <location>
        <begin position="270"/>
        <end position="289"/>
    </location>
</feature>
<feature type="transmembrane region" description="Helical" evidence="13">
    <location>
        <begin position="67"/>
        <end position="89"/>
    </location>
</feature>
<evidence type="ECO:0000256" key="13">
    <source>
        <dbReference type="SAM" id="Phobius"/>
    </source>
</evidence>
<evidence type="ECO:0000256" key="8">
    <source>
        <dbReference type="ARBA" id="ARBA00022958"/>
    </source>
</evidence>
<protein>
    <submittedName>
        <fullName evidence="14">Cation transport protein</fullName>
    </submittedName>
</protein>
<organism evidence="14 15">
    <name type="scientific">Pseudoramibacter alactolyticus ATCC 23263</name>
    <dbReference type="NCBI Taxonomy" id="887929"/>
    <lineage>
        <taxon>Bacteria</taxon>
        <taxon>Bacillati</taxon>
        <taxon>Bacillota</taxon>
        <taxon>Clostridia</taxon>
        <taxon>Eubacteriales</taxon>
        <taxon>Eubacteriaceae</taxon>
        <taxon>Pseudoramibacter</taxon>
    </lineage>
</organism>
<evidence type="ECO:0000256" key="3">
    <source>
        <dbReference type="ARBA" id="ARBA00022448"/>
    </source>
</evidence>
<keyword evidence="4" id="KW-1003">Cell membrane</keyword>
<evidence type="ECO:0000256" key="5">
    <source>
        <dbReference type="ARBA" id="ARBA00022519"/>
    </source>
</evidence>
<feature type="binding site" evidence="12">
    <location>
        <position position="110"/>
    </location>
    <ligand>
        <name>K(+)</name>
        <dbReference type="ChEBI" id="CHEBI:29103"/>
    </ligand>
</feature>
<evidence type="ECO:0000256" key="9">
    <source>
        <dbReference type="ARBA" id="ARBA00022989"/>
    </source>
</evidence>
<dbReference type="PANTHER" id="PTHR32024">
    <property type="entry name" value="TRK SYSTEM POTASSIUM UPTAKE PROTEIN TRKG-RELATED"/>
    <property type="match status" value="1"/>
</dbReference>
<evidence type="ECO:0000256" key="11">
    <source>
        <dbReference type="ARBA" id="ARBA00023136"/>
    </source>
</evidence>
<dbReference type="AlphaFoldDB" id="E6MH21"/>
<feature type="transmembrane region" description="Helical" evidence="13">
    <location>
        <begin position="332"/>
        <end position="351"/>
    </location>
</feature>
<comment type="subcellular location">
    <subcellularLocation>
        <location evidence="1">Cell inner membrane</location>
        <topology evidence="1">Multi-pass membrane protein</topology>
    </subcellularLocation>
</comment>
<evidence type="ECO:0000256" key="4">
    <source>
        <dbReference type="ARBA" id="ARBA00022475"/>
    </source>
</evidence>
<keyword evidence="8 12" id="KW-0630">Potassium</keyword>
<keyword evidence="9 13" id="KW-1133">Transmembrane helix</keyword>
<dbReference type="GO" id="GO:0015379">
    <property type="term" value="F:potassium:chloride symporter activity"/>
    <property type="evidence" value="ECO:0007669"/>
    <property type="project" value="InterPro"/>
</dbReference>
<dbReference type="PANTHER" id="PTHR32024:SF2">
    <property type="entry name" value="TRK SYSTEM POTASSIUM UPTAKE PROTEIN TRKG-RELATED"/>
    <property type="match status" value="1"/>
</dbReference>
<dbReference type="PIRSF" id="PIRSF006247">
    <property type="entry name" value="TrkH"/>
    <property type="match status" value="1"/>
</dbReference>
<evidence type="ECO:0000256" key="10">
    <source>
        <dbReference type="ARBA" id="ARBA00023065"/>
    </source>
</evidence>
<dbReference type="InterPro" id="IPR004772">
    <property type="entry name" value="TrkH"/>
</dbReference>
<feature type="binding site" evidence="12">
    <location>
        <position position="109"/>
    </location>
    <ligand>
        <name>K(+)</name>
        <dbReference type="ChEBI" id="CHEBI:29103"/>
    </ligand>
</feature>
<feature type="transmembrane region" description="Helical" evidence="13">
    <location>
        <begin position="390"/>
        <end position="414"/>
    </location>
</feature>
<keyword evidence="11 13" id="KW-0472">Membrane</keyword>